<evidence type="ECO:0000313" key="10">
    <source>
        <dbReference type="Proteomes" id="UP001233264"/>
    </source>
</evidence>
<proteinExistence type="inferred from homology"/>
<comment type="similarity">
    <text evidence="3">Belongs to the UbiH/COQ6 family.</text>
</comment>
<dbReference type="NCBIfam" id="TIGR01988">
    <property type="entry name" value="Ubi-OHases"/>
    <property type="match status" value="1"/>
</dbReference>
<name>A0ABY8T3F8_9HYPH</name>
<accession>A0ABY8T3F8</accession>
<dbReference type="PANTHER" id="PTHR43876:SF7">
    <property type="entry name" value="UBIQUINONE BIOSYNTHESIS MONOOXYGENASE COQ6, MITOCHONDRIAL"/>
    <property type="match status" value="1"/>
</dbReference>
<keyword evidence="9" id="KW-0830">Ubiquinone</keyword>
<evidence type="ECO:0000256" key="4">
    <source>
        <dbReference type="ARBA" id="ARBA00022630"/>
    </source>
</evidence>
<dbReference type="InterPro" id="IPR036188">
    <property type="entry name" value="FAD/NAD-bd_sf"/>
</dbReference>
<gene>
    <name evidence="9" type="ORF">PZL22_003458</name>
</gene>
<dbReference type="Proteomes" id="UP001233264">
    <property type="component" value="Chromosome"/>
</dbReference>
<dbReference type="InterPro" id="IPR010971">
    <property type="entry name" value="UbiH/COQ6"/>
</dbReference>
<keyword evidence="10" id="KW-1185">Reference proteome</keyword>
<evidence type="ECO:0000256" key="3">
    <source>
        <dbReference type="ARBA" id="ARBA00005349"/>
    </source>
</evidence>
<keyword evidence="7" id="KW-0503">Monooxygenase</keyword>
<dbReference type="InterPro" id="IPR002938">
    <property type="entry name" value="FAD-bd"/>
</dbReference>
<sequence length="448" mass="48478">MGVAVSVGRDISAVSDGRNGVGIDLYRHEMMLQVRRETRRMIDVLIAGGGYVGLSLAVSLKKAAPHLDVMVVDAAPEGVWTKDERASAVAAAAERMLDVLGVWQAIAPEAEPILRMVITDSKTADPVRPVFLTFEGGGEDSGGDGRPFAHMVPNTALVGALRRACDELGVSIRQSTVVESFKSGDHSVAVTLAGGETIEARLLVACDGVRSRLREAAGIKVVEFDYGQSGIVTTVEHERPHGGTAEEHFLPAGPFATLPLKNNRSSLVWTESTYDAERLVKEDDFIFEEELERRFGHKLGRLKVVGGRRAFPLGLTLARDFVAPRFALAGDAAHGIHPISGQGLNLGFKDVAALAETIVEADRLGLDIGSLAVLERYQTWRRFDTFRMGVTTDVLNRLFSNDIMPVRVVRDLGLGLVDRLPSLKKFFIRQAAGTPGRTDPRLLAGEPI</sequence>
<dbReference type="PRINTS" id="PR00420">
    <property type="entry name" value="RNGMNOXGNASE"/>
</dbReference>
<dbReference type="NCBIfam" id="NF005599">
    <property type="entry name" value="PRK07333.1"/>
    <property type="match status" value="1"/>
</dbReference>
<evidence type="ECO:0000259" key="8">
    <source>
        <dbReference type="Pfam" id="PF01494"/>
    </source>
</evidence>
<keyword evidence="6" id="KW-0560">Oxidoreductase</keyword>
<dbReference type="PANTHER" id="PTHR43876">
    <property type="entry name" value="UBIQUINONE BIOSYNTHESIS MONOOXYGENASE COQ6, MITOCHONDRIAL"/>
    <property type="match status" value="1"/>
</dbReference>
<dbReference type="Gene3D" id="3.50.50.60">
    <property type="entry name" value="FAD/NAD(P)-binding domain"/>
    <property type="match status" value="2"/>
</dbReference>
<keyword evidence="4" id="KW-0285">Flavoprotein</keyword>
<keyword evidence="5" id="KW-0274">FAD</keyword>
<dbReference type="Pfam" id="PF01494">
    <property type="entry name" value="FAD_binding_3"/>
    <property type="match status" value="1"/>
</dbReference>
<feature type="domain" description="FAD-binding" evidence="8">
    <location>
        <begin position="42"/>
        <end position="360"/>
    </location>
</feature>
<evidence type="ECO:0000256" key="5">
    <source>
        <dbReference type="ARBA" id="ARBA00022827"/>
    </source>
</evidence>
<evidence type="ECO:0000256" key="1">
    <source>
        <dbReference type="ARBA" id="ARBA00001974"/>
    </source>
</evidence>
<dbReference type="EMBL" id="CP120365">
    <property type="protein sequence ID" value="WHS92396.1"/>
    <property type="molecule type" value="Genomic_DNA"/>
</dbReference>
<evidence type="ECO:0000256" key="7">
    <source>
        <dbReference type="ARBA" id="ARBA00023033"/>
    </source>
</evidence>
<evidence type="ECO:0000256" key="2">
    <source>
        <dbReference type="ARBA" id="ARBA00004749"/>
    </source>
</evidence>
<protein>
    <submittedName>
        <fullName evidence="9">Ubiquinone biosynthesis hydroxylase</fullName>
    </submittedName>
</protein>
<dbReference type="SUPFAM" id="SSF51905">
    <property type="entry name" value="FAD/NAD(P)-binding domain"/>
    <property type="match status" value="1"/>
</dbReference>
<comment type="cofactor">
    <cofactor evidence="1">
        <name>FAD</name>
        <dbReference type="ChEBI" id="CHEBI:57692"/>
    </cofactor>
</comment>
<dbReference type="InterPro" id="IPR051205">
    <property type="entry name" value="UbiH/COQ6_monooxygenase"/>
</dbReference>
<comment type="pathway">
    <text evidence="2">Cofactor biosynthesis; ubiquinone biosynthesis.</text>
</comment>
<evidence type="ECO:0000256" key="6">
    <source>
        <dbReference type="ARBA" id="ARBA00023002"/>
    </source>
</evidence>
<evidence type="ECO:0000313" key="9">
    <source>
        <dbReference type="EMBL" id="WHS92396.1"/>
    </source>
</evidence>
<organism evidence="9 10">
    <name type="scientific">Sinorhizobium kummerowiae</name>
    <dbReference type="NCBI Taxonomy" id="158892"/>
    <lineage>
        <taxon>Bacteria</taxon>
        <taxon>Pseudomonadati</taxon>
        <taxon>Pseudomonadota</taxon>
        <taxon>Alphaproteobacteria</taxon>
        <taxon>Hyphomicrobiales</taxon>
        <taxon>Rhizobiaceae</taxon>
        <taxon>Sinorhizobium/Ensifer group</taxon>
        <taxon>Sinorhizobium</taxon>
    </lineage>
</organism>
<reference evidence="9 10" key="1">
    <citation type="submission" date="2023-03" db="EMBL/GenBank/DDBJ databases">
        <authorList>
            <person name="Menendez E."/>
            <person name="Kaur S."/>
            <person name="Flores-Felix J.D."/>
            <person name="diCenzo G.C."/>
            <person name="Peix A."/>
            <person name="Velazquez E."/>
        </authorList>
    </citation>
    <scope>NUCLEOTIDE SEQUENCE [LARGE SCALE GENOMIC DNA]</scope>
    <source>
        <strain evidence="9 10">CCBAU 71714</strain>
    </source>
</reference>